<dbReference type="PANTHER" id="PTHR30419:SF28">
    <property type="entry name" value="HTH-TYPE TRANSCRIPTIONAL REGULATOR BSDA"/>
    <property type="match status" value="1"/>
</dbReference>
<feature type="domain" description="HTH lysR-type" evidence="5">
    <location>
        <begin position="1"/>
        <end position="58"/>
    </location>
</feature>
<dbReference type="InterPro" id="IPR036388">
    <property type="entry name" value="WH-like_DNA-bd_sf"/>
</dbReference>
<keyword evidence="2" id="KW-0805">Transcription regulation</keyword>
<comment type="similarity">
    <text evidence="1">Belongs to the LysR transcriptional regulatory family.</text>
</comment>
<dbReference type="GO" id="GO:0003700">
    <property type="term" value="F:DNA-binding transcription factor activity"/>
    <property type="evidence" value="ECO:0007669"/>
    <property type="project" value="InterPro"/>
</dbReference>
<name>A0A920CX72_9BACL</name>
<dbReference type="CDD" id="cd08434">
    <property type="entry name" value="PBP2_GltC_like"/>
    <property type="match status" value="1"/>
</dbReference>
<dbReference type="Proteomes" id="UP000683139">
    <property type="component" value="Unassembled WGS sequence"/>
</dbReference>
<dbReference type="RefSeq" id="WP_213514271.1">
    <property type="nucleotide sequence ID" value="NZ_BOSE01000002.1"/>
</dbReference>
<dbReference type="InterPro" id="IPR005119">
    <property type="entry name" value="LysR_subst-bd"/>
</dbReference>
<accession>A0A920CX72</accession>
<evidence type="ECO:0000259" key="5">
    <source>
        <dbReference type="PROSITE" id="PS50931"/>
    </source>
</evidence>
<dbReference type="SUPFAM" id="SSF46785">
    <property type="entry name" value="Winged helix' DNA-binding domain"/>
    <property type="match status" value="1"/>
</dbReference>
<evidence type="ECO:0000256" key="2">
    <source>
        <dbReference type="ARBA" id="ARBA00023015"/>
    </source>
</evidence>
<evidence type="ECO:0000256" key="3">
    <source>
        <dbReference type="ARBA" id="ARBA00023125"/>
    </source>
</evidence>
<dbReference type="Pfam" id="PF03466">
    <property type="entry name" value="LysR_substrate"/>
    <property type="match status" value="1"/>
</dbReference>
<dbReference type="Gene3D" id="1.10.10.10">
    <property type="entry name" value="Winged helix-like DNA-binding domain superfamily/Winged helix DNA-binding domain"/>
    <property type="match status" value="1"/>
</dbReference>
<dbReference type="PRINTS" id="PR00039">
    <property type="entry name" value="HTHLYSR"/>
</dbReference>
<reference evidence="6" key="1">
    <citation type="submission" date="2021-03" db="EMBL/GenBank/DDBJ databases">
        <title>Antimicrobial resistance genes in bacteria isolated from Japanese honey, and their potential for conferring macrolide and lincosamide resistance in the American foulbrood pathogen Paenibacillus larvae.</title>
        <authorList>
            <person name="Okamoto M."/>
            <person name="Kumagai M."/>
            <person name="Kanamori H."/>
            <person name="Takamatsu D."/>
        </authorList>
    </citation>
    <scope>NUCLEOTIDE SEQUENCE</scope>
    <source>
        <strain evidence="6">J40TS1</strain>
    </source>
</reference>
<sequence length="293" mass="33280">MEWQQLEYFLAVARLQHMTEAAKRLSISQPALSRSIAKLEQELGVPLFEREGRNIRLNRYGERFAARVEQALEAVRLGKEELRDLTDPESGTIVVSFLKSLGLSVFPRLMSSFLKEAPRAQFQLYQQSTREMLDKLERSEIDFALSSMTESRNGIEWRFLWEEELFAYVPVDHSLACQDAIDIVALSEERFIAVKPGYGLRTITDRLFNAAGVTPTISFEAEEVVSVAGFVAAGLGVTLLPRLPELHEDKLARIRVTDPECRRHIGLAWKKDGYLSPAAERFRAFLIKAYSTP</sequence>
<dbReference type="EMBL" id="BOSE01000002">
    <property type="protein sequence ID" value="GIP16025.1"/>
    <property type="molecule type" value="Genomic_DNA"/>
</dbReference>
<keyword evidence="4" id="KW-0804">Transcription</keyword>
<keyword evidence="3" id="KW-0238">DNA-binding</keyword>
<evidence type="ECO:0000313" key="7">
    <source>
        <dbReference type="Proteomes" id="UP000683139"/>
    </source>
</evidence>
<dbReference type="Gene3D" id="3.40.190.290">
    <property type="match status" value="1"/>
</dbReference>
<dbReference type="AlphaFoldDB" id="A0A920CX72"/>
<keyword evidence="7" id="KW-1185">Reference proteome</keyword>
<dbReference type="PANTHER" id="PTHR30419">
    <property type="entry name" value="HTH-TYPE TRANSCRIPTIONAL REGULATOR YBHD"/>
    <property type="match status" value="1"/>
</dbReference>
<evidence type="ECO:0000256" key="4">
    <source>
        <dbReference type="ARBA" id="ARBA00023163"/>
    </source>
</evidence>
<dbReference type="InterPro" id="IPR036390">
    <property type="entry name" value="WH_DNA-bd_sf"/>
</dbReference>
<organism evidence="6 7">
    <name type="scientific">Paenibacillus montaniterrae</name>
    <dbReference type="NCBI Taxonomy" id="429341"/>
    <lineage>
        <taxon>Bacteria</taxon>
        <taxon>Bacillati</taxon>
        <taxon>Bacillota</taxon>
        <taxon>Bacilli</taxon>
        <taxon>Bacillales</taxon>
        <taxon>Paenibacillaceae</taxon>
        <taxon>Paenibacillus</taxon>
    </lineage>
</organism>
<dbReference type="SUPFAM" id="SSF53850">
    <property type="entry name" value="Periplasmic binding protein-like II"/>
    <property type="match status" value="1"/>
</dbReference>
<gene>
    <name evidence="6" type="primary">yybE</name>
    <name evidence="6" type="ORF">J40TS1_16670</name>
</gene>
<dbReference type="FunFam" id="1.10.10.10:FF:000001">
    <property type="entry name" value="LysR family transcriptional regulator"/>
    <property type="match status" value="1"/>
</dbReference>
<evidence type="ECO:0000313" key="6">
    <source>
        <dbReference type="EMBL" id="GIP16025.1"/>
    </source>
</evidence>
<dbReference type="GO" id="GO:0003677">
    <property type="term" value="F:DNA binding"/>
    <property type="evidence" value="ECO:0007669"/>
    <property type="project" value="UniProtKB-KW"/>
</dbReference>
<evidence type="ECO:0000256" key="1">
    <source>
        <dbReference type="ARBA" id="ARBA00009437"/>
    </source>
</evidence>
<dbReference type="Pfam" id="PF00126">
    <property type="entry name" value="HTH_1"/>
    <property type="match status" value="1"/>
</dbReference>
<dbReference type="PROSITE" id="PS50931">
    <property type="entry name" value="HTH_LYSR"/>
    <property type="match status" value="1"/>
</dbReference>
<proteinExistence type="inferred from homology"/>
<dbReference type="GO" id="GO:0005829">
    <property type="term" value="C:cytosol"/>
    <property type="evidence" value="ECO:0007669"/>
    <property type="project" value="TreeGrafter"/>
</dbReference>
<comment type="caution">
    <text evidence="6">The sequence shown here is derived from an EMBL/GenBank/DDBJ whole genome shotgun (WGS) entry which is preliminary data.</text>
</comment>
<protein>
    <submittedName>
        <fullName evidence="6">HTH-type transcriptional regulator YybE</fullName>
    </submittedName>
</protein>
<dbReference type="InterPro" id="IPR000847">
    <property type="entry name" value="LysR_HTH_N"/>
</dbReference>
<dbReference type="InterPro" id="IPR050950">
    <property type="entry name" value="HTH-type_LysR_regulators"/>
</dbReference>